<sequence length="103" mass="11223">MKKIKLGCPNPECPNHKKNAKLKHNLTNCPICGSSLVHVCKNKKCHTLVEDDDKLYCVLCNADREDKKVVAAKGAAFGGAGLIGAGIKYRHAIKDVIVTLIKR</sequence>
<dbReference type="GeneID" id="98657917"/>
<protein>
    <submittedName>
        <fullName evidence="1">Uncharacterized protein</fullName>
    </submittedName>
</protein>
<accession>A0A6N6NLC3</accession>
<reference evidence="1 2" key="1">
    <citation type="submission" date="2019-09" db="EMBL/GenBank/DDBJ databases">
        <title>Whole genome shotgun sequencing (WGS) of Ellagibacter isourolithinifaciens DSM 104140(T) and Adlercreutzia muris DSM 29508(T).</title>
        <authorList>
            <person name="Stoll D.A."/>
            <person name="Danylec N."/>
            <person name="Huch M."/>
        </authorList>
    </citation>
    <scope>NUCLEOTIDE SEQUENCE [LARGE SCALE GENOMIC DNA]</scope>
    <source>
        <strain evidence="1 2">DSM 104140</strain>
    </source>
</reference>
<dbReference type="AlphaFoldDB" id="A0A6N6NLC3"/>
<dbReference type="Proteomes" id="UP000468668">
    <property type="component" value="Unassembled WGS sequence"/>
</dbReference>
<proteinExistence type="predicted"/>
<evidence type="ECO:0000313" key="1">
    <source>
        <dbReference type="EMBL" id="KAB1640507.1"/>
    </source>
</evidence>
<keyword evidence="2" id="KW-1185">Reference proteome</keyword>
<organism evidence="1 2">
    <name type="scientific">Ellagibacter isourolithinifaciens</name>
    <dbReference type="NCBI Taxonomy" id="2137581"/>
    <lineage>
        <taxon>Bacteria</taxon>
        <taxon>Bacillati</taxon>
        <taxon>Actinomycetota</taxon>
        <taxon>Coriobacteriia</taxon>
        <taxon>Eggerthellales</taxon>
        <taxon>Eggerthellaceae</taxon>
        <taxon>Ellagibacter</taxon>
    </lineage>
</organism>
<gene>
    <name evidence="1" type="ORF">F8C90_05795</name>
</gene>
<dbReference type="EMBL" id="WAJR01000011">
    <property type="protein sequence ID" value="KAB1640507.1"/>
    <property type="molecule type" value="Genomic_DNA"/>
</dbReference>
<dbReference type="RefSeq" id="WP_147319436.1">
    <property type="nucleotide sequence ID" value="NZ_WAJR01000011.1"/>
</dbReference>
<comment type="caution">
    <text evidence="1">The sequence shown here is derived from an EMBL/GenBank/DDBJ whole genome shotgun (WGS) entry which is preliminary data.</text>
</comment>
<evidence type="ECO:0000313" key="2">
    <source>
        <dbReference type="Proteomes" id="UP000468668"/>
    </source>
</evidence>
<name>A0A6N6NLC3_9ACTN</name>